<dbReference type="EMBL" id="VSSQ01073362">
    <property type="protein sequence ID" value="MPN24496.1"/>
    <property type="molecule type" value="Genomic_DNA"/>
</dbReference>
<gene>
    <name evidence="2" type="ORF">SDC9_171895</name>
</gene>
<reference evidence="2" key="1">
    <citation type="submission" date="2019-08" db="EMBL/GenBank/DDBJ databases">
        <authorList>
            <person name="Kucharzyk K."/>
            <person name="Murdoch R.W."/>
            <person name="Higgins S."/>
            <person name="Loffler F."/>
        </authorList>
    </citation>
    <scope>NUCLEOTIDE SEQUENCE</scope>
</reference>
<accession>A0A645GEB9</accession>
<organism evidence="2">
    <name type="scientific">bioreactor metagenome</name>
    <dbReference type="NCBI Taxonomy" id="1076179"/>
    <lineage>
        <taxon>unclassified sequences</taxon>
        <taxon>metagenomes</taxon>
        <taxon>ecological metagenomes</taxon>
    </lineage>
</organism>
<protein>
    <submittedName>
        <fullName evidence="2">Uncharacterized protein</fullName>
    </submittedName>
</protein>
<feature type="compositionally biased region" description="Low complexity" evidence="1">
    <location>
        <begin position="151"/>
        <end position="170"/>
    </location>
</feature>
<feature type="region of interest" description="Disordered" evidence="1">
    <location>
        <begin position="1"/>
        <end position="27"/>
    </location>
</feature>
<evidence type="ECO:0000256" key="1">
    <source>
        <dbReference type="SAM" id="MobiDB-lite"/>
    </source>
</evidence>
<evidence type="ECO:0000313" key="2">
    <source>
        <dbReference type="EMBL" id="MPN24496.1"/>
    </source>
</evidence>
<sequence>MHDPFDQDPQEQHAAGQDTEQDQAHRPVFATLQVHLRRQIVKGLDAGQIATGEVQRQRDAAQVGAVAEPGFLGLDQQRVELSSVGIDQGDRHPFRVFLEQAVEILVDDVELLSHDQRQQAFADAVEMALRRLQLRLLDVGQAALQPEAVHQQGNQQRRQQQRQEQLPAQREPADHGCSR</sequence>
<dbReference type="AlphaFoldDB" id="A0A645GEB9"/>
<comment type="caution">
    <text evidence="2">The sequence shown here is derived from an EMBL/GenBank/DDBJ whole genome shotgun (WGS) entry which is preliminary data.</text>
</comment>
<feature type="region of interest" description="Disordered" evidence="1">
    <location>
        <begin position="147"/>
        <end position="179"/>
    </location>
</feature>
<proteinExistence type="predicted"/>
<name>A0A645GEB9_9ZZZZ</name>